<dbReference type="SUPFAM" id="SSF53649">
    <property type="entry name" value="Alkaline phosphatase-like"/>
    <property type="match status" value="1"/>
</dbReference>
<feature type="non-terminal residue" evidence="11">
    <location>
        <position position="379"/>
    </location>
</feature>
<evidence type="ECO:0000256" key="9">
    <source>
        <dbReference type="ARBA" id="ARBA00040634"/>
    </source>
</evidence>
<comment type="caution">
    <text evidence="11">The sequence shown here is derived from an EMBL/GenBank/DDBJ whole genome shotgun (WGS) entry which is preliminary data.</text>
</comment>
<evidence type="ECO:0000256" key="7">
    <source>
        <dbReference type="ARBA" id="ARBA00023049"/>
    </source>
</evidence>
<keyword evidence="5" id="KW-0378">Hydrolase</keyword>
<dbReference type="InterPro" id="IPR052009">
    <property type="entry name" value="Archaemetzincin"/>
</dbReference>
<dbReference type="EMBL" id="JAATIS010004753">
    <property type="protein sequence ID" value="KAG2460515.1"/>
    <property type="molecule type" value="Genomic_DNA"/>
</dbReference>
<evidence type="ECO:0000313" key="11">
    <source>
        <dbReference type="EMBL" id="KAG2460515.1"/>
    </source>
</evidence>
<reference evidence="11 12" key="1">
    <citation type="journal article" date="2021" name="Cell">
        <title>Tracing the genetic footprints of vertebrate landing in non-teleost ray-finned fishes.</title>
        <authorList>
            <person name="Bi X."/>
            <person name="Wang K."/>
            <person name="Yang L."/>
            <person name="Pan H."/>
            <person name="Jiang H."/>
            <person name="Wei Q."/>
            <person name="Fang M."/>
            <person name="Yu H."/>
            <person name="Zhu C."/>
            <person name="Cai Y."/>
            <person name="He Y."/>
            <person name="Gan X."/>
            <person name="Zeng H."/>
            <person name="Yu D."/>
            <person name="Zhu Y."/>
            <person name="Jiang H."/>
            <person name="Qiu Q."/>
            <person name="Yang H."/>
            <person name="Zhang Y.E."/>
            <person name="Wang W."/>
            <person name="Zhu M."/>
            <person name="He S."/>
            <person name="Zhang G."/>
        </authorList>
    </citation>
    <scope>NUCLEOTIDE SEQUENCE [LARGE SCALE GENOMIC DNA]</scope>
    <source>
        <strain evidence="11">Bchr_013</strain>
    </source>
</reference>
<dbReference type="InterPro" id="IPR012962">
    <property type="entry name" value="Pept_M54_archaemetzincn"/>
</dbReference>
<protein>
    <recommendedName>
        <fullName evidence="9">Archaemetzincin-2</fullName>
    </recommendedName>
    <alternativeName>
        <fullName evidence="10">Archeobacterial metalloproteinase-like protein 2</fullName>
    </alternativeName>
</protein>
<sequence>MQTIRHSEDALRTALISRRQDLMDRYNKYSPGERRLLEDCLRSDSTLFHPITLHSPSDWILAHPESTQDFEAFYKNPYRKTPNKGRNTVYILTIGSFGTSEDSTRLYVEWLQEYCEAFYYGLAVRLLEPVSVSETACAFRINENTCNLQIHAGSLLHYLKKRKPKDAFCIVGITMIDLYPEDSWNFVFGQASLTEGMGIFSFARYDDNFYSREYKGRIQKSKKLTPGDYSIFNSYYTPPVTSALLYRSCRVLFHPNSGAAGKFGDLQTVRLEKYKAFYITVLFISTFLLGGAQACRGDIGPEKLHNPPLIFDLSQDPAESAPLDQTTAEYWRVAERIAAKTKTMLRSIANDNTSQADYTIKASAAPCCNEHHVVCRCWG</sequence>
<dbReference type="Gene3D" id="3.30.1120.10">
    <property type="match status" value="1"/>
</dbReference>
<comment type="similarity">
    <text evidence="2">Belongs to the peptidase M54 family.</text>
</comment>
<evidence type="ECO:0000256" key="8">
    <source>
        <dbReference type="ARBA" id="ARBA00024316"/>
    </source>
</evidence>
<keyword evidence="12" id="KW-1185">Reference proteome</keyword>
<feature type="non-terminal residue" evidence="11">
    <location>
        <position position="1"/>
    </location>
</feature>
<proteinExistence type="inferred from homology"/>
<evidence type="ECO:0000256" key="6">
    <source>
        <dbReference type="ARBA" id="ARBA00022833"/>
    </source>
</evidence>
<evidence type="ECO:0000256" key="3">
    <source>
        <dbReference type="ARBA" id="ARBA00022670"/>
    </source>
</evidence>
<organism evidence="11 12">
    <name type="scientific">Polypterus senegalus</name>
    <name type="common">Senegal bichir</name>
    <dbReference type="NCBI Taxonomy" id="55291"/>
    <lineage>
        <taxon>Eukaryota</taxon>
        <taxon>Metazoa</taxon>
        <taxon>Chordata</taxon>
        <taxon>Craniata</taxon>
        <taxon>Vertebrata</taxon>
        <taxon>Euteleostomi</taxon>
        <taxon>Actinopterygii</taxon>
        <taxon>Polypteriformes</taxon>
        <taxon>Polypteridae</taxon>
        <taxon>Polypterus</taxon>
    </lineage>
</organism>
<accession>A0A8X7X2K6</accession>
<dbReference type="Pfam" id="PF14707">
    <property type="entry name" value="Sulfatase_C"/>
    <property type="match status" value="1"/>
</dbReference>
<keyword evidence="7" id="KW-0482">Metalloprotease</keyword>
<evidence type="ECO:0000256" key="10">
    <source>
        <dbReference type="ARBA" id="ARBA00043240"/>
    </source>
</evidence>
<dbReference type="AlphaFoldDB" id="A0A8X7X2K6"/>
<evidence type="ECO:0000256" key="5">
    <source>
        <dbReference type="ARBA" id="ARBA00022801"/>
    </source>
</evidence>
<dbReference type="FunFam" id="3.30.1120.10:FF:000006">
    <property type="entry name" value="Arylsulfatase G"/>
    <property type="match status" value="1"/>
</dbReference>
<dbReference type="Proteomes" id="UP000886611">
    <property type="component" value="Unassembled WGS sequence"/>
</dbReference>
<dbReference type="GO" id="GO:0008237">
    <property type="term" value="F:metallopeptidase activity"/>
    <property type="evidence" value="ECO:0007669"/>
    <property type="project" value="UniProtKB-KW"/>
</dbReference>
<name>A0A8X7X2K6_POLSE</name>
<dbReference type="GO" id="GO:0006508">
    <property type="term" value="P:proteolysis"/>
    <property type="evidence" value="ECO:0007669"/>
    <property type="project" value="UniProtKB-KW"/>
</dbReference>
<gene>
    <name evidence="11" type="primary">Amz2</name>
    <name evidence="11" type="ORF">GTO96_0011387</name>
</gene>
<dbReference type="Gene3D" id="3.40.390.10">
    <property type="entry name" value="Collagenase (Catalytic Domain)"/>
    <property type="match status" value="1"/>
</dbReference>
<comment type="cofactor">
    <cofactor evidence="1">
        <name>Zn(2+)</name>
        <dbReference type="ChEBI" id="CHEBI:29105"/>
    </cofactor>
</comment>
<comment type="function">
    <text evidence="8">Probable zinc metalloprotease.</text>
</comment>
<evidence type="ECO:0000313" key="12">
    <source>
        <dbReference type="Proteomes" id="UP000886611"/>
    </source>
</evidence>
<dbReference type="PANTHER" id="PTHR32205:SF5">
    <property type="entry name" value="ARCHAEMETZINCIN-2"/>
    <property type="match status" value="1"/>
</dbReference>
<dbReference type="CDD" id="cd11375">
    <property type="entry name" value="Peptidase_M54"/>
    <property type="match status" value="1"/>
</dbReference>
<dbReference type="GO" id="GO:0046872">
    <property type="term" value="F:metal ion binding"/>
    <property type="evidence" value="ECO:0007669"/>
    <property type="project" value="UniProtKB-KW"/>
</dbReference>
<keyword evidence="6" id="KW-0862">Zinc</keyword>
<dbReference type="PANTHER" id="PTHR32205">
    <property type="entry name" value="ARCHAEMETZINCIN-2-RELATED"/>
    <property type="match status" value="1"/>
</dbReference>
<evidence type="ECO:0000256" key="1">
    <source>
        <dbReference type="ARBA" id="ARBA00001947"/>
    </source>
</evidence>
<dbReference type="InterPro" id="IPR017850">
    <property type="entry name" value="Alkaline_phosphatase_core_sf"/>
</dbReference>
<keyword evidence="4" id="KW-0479">Metal-binding</keyword>
<evidence type="ECO:0000256" key="4">
    <source>
        <dbReference type="ARBA" id="ARBA00022723"/>
    </source>
</evidence>
<dbReference type="InterPro" id="IPR024079">
    <property type="entry name" value="MetalloPept_cat_dom_sf"/>
</dbReference>
<evidence type="ECO:0000256" key="2">
    <source>
        <dbReference type="ARBA" id="ARBA00006954"/>
    </source>
</evidence>
<keyword evidence="3" id="KW-0645">Protease</keyword>